<organism evidence="4 5">
    <name type="scientific">Corynebacterium lizhenjunii</name>
    <dbReference type="NCBI Taxonomy" id="2709394"/>
    <lineage>
        <taxon>Bacteria</taxon>
        <taxon>Bacillati</taxon>
        <taxon>Actinomycetota</taxon>
        <taxon>Actinomycetes</taxon>
        <taxon>Mycobacteriales</taxon>
        <taxon>Corynebacteriaceae</taxon>
        <taxon>Corynebacterium</taxon>
    </lineage>
</organism>
<dbReference type="AlphaFoldDB" id="A0A7T0KFY3"/>
<reference evidence="4 5" key="1">
    <citation type="submission" date="2020-11" db="EMBL/GenBank/DDBJ databases">
        <title>Corynebacterium sp. ZJ-599.</title>
        <authorList>
            <person name="Zhou J."/>
        </authorList>
    </citation>
    <scope>NUCLEOTIDE SEQUENCE [LARGE SCALE GENOMIC DNA]</scope>
    <source>
        <strain evidence="4 5">ZJ-599</strain>
    </source>
</reference>
<evidence type="ECO:0000256" key="3">
    <source>
        <dbReference type="SAM" id="SignalP"/>
    </source>
</evidence>
<feature type="chain" id="PRO_5032342505" evidence="3">
    <location>
        <begin position="28"/>
        <end position="452"/>
    </location>
</feature>
<sequence length="452" mass="46629">MVKLCTRFAVGGLVTALMWAATPGAAAAEISHIIERGHQDLALFAGPGGVAAGVFDESTGTQPLASGQVAVAVPESQRRFVPVPPADLDTELWVLPDPQVADAPWFGFSTTAHPGGFDAITEDVTLRLQVNSGPGRVVVATNAPDFQSFDTVLDSEQPCTPWQYYGNTHAHANFFFSEPGAYSTTFTFNHAGADYPVDVVFLVGGGLELADAHAAQSAHPTDQCTGSATTGPGAVGGAGAQSGRGAKSRPQQLAADIRAMDRAVAGLDRTLDKTFKEAEAFLGVGTPAAQASRNNQAGKAQPGQDTQSSRNTQGSSAQSRESSLNSSQKSSPMQRTGTTSTPGRVQSPPRAHTNAPAQPTGDARASHSNSRPSGTHATSGERPRNAATASPNAQQSVPQPAPNAQTPAVNLANAEGNGMFWAGTMAGVGATFLLVGSALLAYVYASRRKQAE</sequence>
<keyword evidence="3" id="KW-0732">Signal</keyword>
<feature type="compositionally biased region" description="Polar residues" evidence="1">
    <location>
        <begin position="366"/>
        <end position="378"/>
    </location>
</feature>
<proteinExistence type="predicted"/>
<dbReference type="RefSeq" id="WP_165010557.1">
    <property type="nucleotide sequence ID" value="NZ_CP064954.1"/>
</dbReference>
<feature type="region of interest" description="Disordered" evidence="1">
    <location>
        <begin position="286"/>
        <end position="407"/>
    </location>
</feature>
<keyword evidence="5" id="KW-1185">Reference proteome</keyword>
<dbReference type="Proteomes" id="UP000594681">
    <property type="component" value="Chromosome"/>
</dbReference>
<dbReference type="NCBIfam" id="NF038134">
    <property type="entry name" value="choice_anch_M"/>
    <property type="match status" value="1"/>
</dbReference>
<gene>
    <name evidence="4" type="ORF">G7Y31_05070</name>
</gene>
<feature type="compositionally biased region" description="Gly residues" evidence="1">
    <location>
        <begin position="233"/>
        <end position="242"/>
    </location>
</feature>
<accession>A0A7T0KFY3</accession>
<keyword evidence="2" id="KW-0812">Transmembrane</keyword>
<keyword evidence="2" id="KW-1133">Transmembrane helix</keyword>
<dbReference type="KEGG" id="cliz:G7Y31_05070"/>
<feature type="compositionally biased region" description="Polar residues" evidence="1">
    <location>
        <begin position="387"/>
        <end position="407"/>
    </location>
</feature>
<evidence type="ECO:0000256" key="2">
    <source>
        <dbReference type="SAM" id="Phobius"/>
    </source>
</evidence>
<dbReference type="EMBL" id="CP064954">
    <property type="protein sequence ID" value="QPK80063.1"/>
    <property type="molecule type" value="Genomic_DNA"/>
</dbReference>
<evidence type="ECO:0000313" key="4">
    <source>
        <dbReference type="EMBL" id="QPK80063.1"/>
    </source>
</evidence>
<feature type="region of interest" description="Disordered" evidence="1">
    <location>
        <begin position="218"/>
        <end position="251"/>
    </location>
</feature>
<feature type="signal peptide" evidence="3">
    <location>
        <begin position="1"/>
        <end position="27"/>
    </location>
</feature>
<feature type="compositionally biased region" description="Polar residues" evidence="1">
    <location>
        <begin position="289"/>
        <end position="344"/>
    </location>
</feature>
<evidence type="ECO:0000256" key="1">
    <source>
        <dbReference type="SAM" id="MobiDB-lite"/>
    </source>
</evidence>
<feature type="transmembrane region" description="Helical" evidence="2">
    <location>
        <begin position="419"/>
        <end position="445"/>
    </location>
</feature>
<keyword evidence="2" id="KW-0472">Membrane</keyword>
<name>A0A7T0KFY3_9CORY</name>
<protein>
    <submittedName>
        <fullName evidence="4">Choice-of-anchor M domain-containing protein</fullName>
    </submittedName>
</protein>
<evidence type="ECO:0000313" key="5">
    <source>
        <dbReference type="Proteomes" id="UP000594681"/>
    </source>
</evidence>